<evidence type="ECO:0000256" key="4">
    <source>
        <dbReference type="ARBA" id="ARBA00022927"/>
    </source>
</evidence>
<dbReference type="GO" id="GO:0005643">
    <property type="term" value="C:nuclear pore"/>
    <property type="evidence" value="ECO:0007669"/>
    <property type="project" value="UniProtKB-SubCell"/>
</dbReference>
<dbReference type="InterPro" id="IPR037700">
    <property type="entry name" value="NUP88/NUP82"/>
</dbReference>
<dbReference type="GO" id="GO:0000056">
    <property type="term" value="P:ribosomal small subunit export from nucleus"/>
    <property type="evidence" value="ECO:0007669"/>
    <property type="project" value="InterPro"/>
</dbReference>
<protein>
    <recommendedName>
        <fullName evidence="11">Nucleoporin Nup82</fullName>
    </recommendedName>
</protein>
<evidence type="ECO:0000256" key="5">
    <source>
        <dbReference type="ARBA" id="ARBA00023010"/>
    </source>
</evidence>
<dbReference type="GO" id="GO:0000055">
    <property type="term" value="P:ribosomal large subunit export from nucleus"/>
    <property type="evidence" value="ECO:0007669"/>
    <property type="project" value="InterPro"/>
</dbReference>
<evidence type="ECO:0000313" key="9">
    <source>
        <dbReference type="EMBL" id="ODQ59999.1"/>
    </source>
</evidence>
<accession>A0A1E3P3E4</accession>
<keyword evidence="5" id="KW-0811">Translocation</keyword>
<evidence type="ECO:0008006" key="11">
    <source>
        <dbReference type="Google" id="ProtNLM"/>
    </source>
</evidence>
<dbReference type="GO" id="GO:0017056">
    <property type="term" value="F:structural constituent of nuclear pore"/>
    <property type="evidence" value="ECO:0007669"/>
    <property type="project" value="InterPro"/>
</dbReference>
<dbReference type="PANTHER" id="PTHR13257:SF0">
    <property type="entry name" value="NUCLEAR PORE COMPLEX PROTEIN NUP88"/>
    <property type="match status" value="1"/>
</dbReference>
<feature type="coiled-coil region" evidence="8">
    <location>
        <begin position="562"/>
        <end position="589"/>
    </location>
</feature>
<keyword evidence="6" id="KW-0906">Nuclear pore complex</keyword>
<dbReference type="RefSeq" id="XP_019039206.1">
    <property type="nucleotide sequence ID" value="XM_019184763.1"/>
</dbReference>
<name>A0A1E3P3E4_WICAA</name>
<evidence type="ECO:0000313" key="10">
    <source>
        <dbReference type="Proteomes" id="UP000094112"/>
    </source>
</evidence>
<dbReference type="GO" id="GO:0006606">
    <property type="term" value="P:protein import into nucleus"/>
    <property type="evidence" value="ECO:0007669"/>
    <property type="project" value="TreeGrafter"/>
</dbReference>
<keyword evidence="8" id="KW-0175">Coiled coil</keyword>
<dbReference type="GO" id="GO:0006406">
    <property type="term" value="P:mRNA export from nucleus"/>
    <property type="evidence" value="ECO:0007669"/>
    <property type="project" value="TreeGrafter"/>
</dbReference>
<dbReference type="STRING" id="683960.A0A1E3P3E4"/>
<evidence type="ECO:0000256" key="7">
    <source>
        <dbReference type="ARBA" id="ARBA00023242"/>
    </source>
</evidence>
<keyword evidence="10" id="KW-1185">Reference proteome</keyword>
<evidence type="ECO:0000256" key="1">
    <source>
        <dbReference type="ARBA" id="ARBA00004567"/>
    </source>
</evidence>
<organism evidence="9 10">
    <name type="scientific">Wickerhamomyces anomalus (strain ATCC 58044 / CBS 1984 / NCYC 433 / NRRL Y-366-8)</name>
    <name type="common">Yeast</name>
    <name type="synonym">Hansenula anomala</name>
    <dbReference type="NCBI Taxonomy" id="683960"/>
    <lineage>
        <taxon>Eukaryota</taxon>
        <taxon>Fungi</taxon>
        <taxon>Dikarya</taxon>
        <taxon>Ascomycota</taxon>
        <taxon>Saccharomycotina</taxon>
        <taxon>Saccharomycetes</taxon>
        <taxon>Phaffomycetales</taxon>
        <taxon>Wickerhamomycetaceae</taxon>
        <taxon>Wickerhamomyces</taxon>
    </lineage>
</organism>
<dbReference type="SUPFAM" id="SSF117289">
    <property type="entry name" value="Nucleoporin domain"/>
    <property type="match status" value="1"/>
</dbReference>
<evidence type="ECO:0000256" key="3">
    <source>
        <dbReference type="ARBA" id="ARBA00022816"/>
    </source>
</evidence>
<keyword evidence="3" id="KW-0509">mRNA transport</keyword>
<dbReference type="EMBL" id="KV454210">
    <property type="protein sequence ID" value="ODQ59999.1"/>
    <property type="molecule type" value="Genomic_DNA"/>
</dbReference>
<gene>
    <name evidence="9" type="ORF">WICANDRAFT_78623</name>
</gene>
<dbReference type="PANTHER" id="PTHR13257">
    <property type="entry name" value="NUCLEOPORIN NUP84-RELATED"/>
    <property type="match status" value="1"/>
</dbReference>
<dbReference type="AlphaFoldDB" id="A0A1E3P3E4"/>
<sequence length="724" mass="81112">MSAVEKLDNSSIFKQVGDAGLKAHTICDSKTAVRNGDEVFFAHGSLIRYYSLSKETKYKVLDTGNIDFDIEGLVLNSSGTLLAAFSTSKIVVVSVSASQFNSSDGDTVRVKSFVVGNGVYGNNAEIKELLWNSISRYDSTIVVLSSDGIIRTFDLRTSPDQPESIYEVSSFNKNKIGLAANSIENPVSMCFGPKGDLSSALSLYILNEDGDIFTIYPFMPKEIAVPRELIEGLFNESLLLSNTENARTKLSAGQQLRFVTGLWNQLPTSKKEIRGTSELCVLTNEKVNDFFIQGPFSVQPFPNALYDDYGVNITSMNFGIFNLLIVSFAKHGVIALSLDSELTMKWNIDGQIDDLNIDEEDSVPTLSAIEHINFGTNLPSNLKKDAGKLVAFAQSGSNAFKIDFSKWENFSNEAIYESHIDSITETLHTSKLEGAKVELVLQLQPKEYIQGVLHLNDGDGAKDTILVTSKRTQGCLENYQIKEQYNFKKNDTTNAIYDSLLKSPYDEIMALMKPISSIKITPQENRGTVISADDYFLGELNNASEQALKYIVEFHKLGLSMNTRLISQKKELERQLRKLHDTNEMSKTLKESIVKNKSFCTDVSERQERINKRFNDLSSKLQKSVDLPLSTKEKTWSKEVKDLTLFFNRGVKQSSEIKHQLSYISSELQTKAHSSATPDNITDNQDWDELNRIIKEGKLLLENTTKELKQNNNQFENHVKENSL</sequence>
<dbReference type="GeneID" id="30202009"/>
<comment type="subcellular location">
    <subcellularLocation>
        <location evidence="1">Nucleus</location>
        <location evidence="1">Nuclear pore complex</location>
    </subcellularLocation>
</comment>
<proteinExistence type="predicted"/>
<keyword evidence="7" id="KW-0539">Nucleus</keyword>
<evidence type="ECO:0000256" key="8">
    <source>
        <dbReference type="SAM" id="Coils"/>
    </source>
</evidence>
<evidence type="ECO:0000256" key="6">
    <source>
        <dbReference type="ARBA" id="ARBA00023132"/>
    </source>
</evidence>
<reference evidence="9 10" key="1">
    <citation type="journal article" date="2016" name="Proc. Natl. Acad. Sci. U.S.A.">
        <title>Comparative genomics of biotechnologically important yeasts.</title>
        <authorList>
            <person name="Riley R."/>
            <person name="Haridas S."/>
            <person name="Wolfe K.H."/>
            <person name="Lopes M.R."/>
            <person name="Hittinger C.T."/>
            <person name="Goeker M."/>
            <person name="Salamov A.A."/>
            <person name="Wisecaver J.H."/>
            <person name="Long T.M."/>
            <person name="Calvey C.H."/>
            <person name="Aerts A.L."/>
            <person name="Barry K.W."/>
            <person name="Choi C."/>
            <person name="Clum A."/>
            <person name="Coughlan A.Y."/>
            <person name="Deshpande S."/>
            <person name="Douglass A.P."/>
            <person name="Hanson S.J."/>
            <person name="Klenk H.-P."/>
            <person name="LaButti K.M."/>
            <person name="Lapidus A."/>
            <person name="Lindquist E.A."/>
            <person name="Lipzen A.M."/>
            <person name="Meier-Kolthoff J.P."/>
            <person name="Ohm R.A."/>
            <person name="Otillar R.P."/>
            <person name="Pangilinan J.L."/>
            <person name="Peng Y."/>
            <person name="Rokas A."/>
            <person name="Rosa C.A."/>
            <person name="Scheuner C."/>
            <person name="Sibirny A.A."/>
            <person name="Slot J.C."/>
            <person name="Stielow J.B."/>
            <person name="Sun H."/>
            <person name="Kurtzman C.P."/>
            <person name="Blackwell M."/>
            <person name="Grigoriev I.V."/>
            <person name="Jeffries T.W."/>
        </authorList>
    </citation>
    <scope>NUCLEOTIDE SEQUENCE [LARGE SCALE GENOMIC DNA]</scope>
    <source>
        <strain evidence="10">ATCC 58044 / CBS 1984 / NCYC 433 / NRRL Y-366-8</strain>
    </source>
</reference>
<keyword evidence="2" id="KW-0813">Transport</keyword>
<dbReference type="Proteomes" id="UP000094112">
    <property type="component" value="Unassembled WGS sequence"/>
</dbReference>
<keyword evidence="4" id="KW-0653">Protein transport</keyword>
<feature type="coiled-coil region" evidence="8">
    <location>
        <begin position="694"/>
        <end position="721"/>
    </location>
</feature>
<dbReference type="OrthoDB" id="341482at2759"/>
<evidence type="ECO:0000256" key="2">
    <source>
        <dbReference type="ARBA" id="ARBA00022448"/>
    </source>
</evidence>